<keyword evidence="3" id="KW-1185">Reference proteome</keyword>
<reference evidence="2 3" key="2">
    <citation type="journal article" date="2012" name="PLoS Pathog.">
        <title>Diverse lifestyles and strategies of plant pathogenesis encoded in the genomes of eighteen Dothideomycetes fungi.</title>
        <authorList>
            <person name="Ohm R.A."/>
            <person name="Feau N."/>
            <person name="Henrissat B."/>
            <person name="Schoch C.L."/>
            <person name="Horwitz B.A."/>
            <person name="Barry K.W."/>
            <person name="Condon B.J."/>
            <person name="Copeland A.C."/>
            <person name="Dhillon B."/>
            <person name="Glaser F."/>
            <person name="Hesse C.N."/>
            <person name="Kosti I."/>
            <person name="LaButti K."/>
            <person name="Lindquist E.A."/>
            <person name="Lucas S."/>
            <person name="Salamov A.A."/>
            <person name="Bradshaw R.E."/>
            <person name="Ciuffetti L."/>
            <person name="Hamelin R.C."/>
            <person name="Kema G.H.J."/>
            <person name="Lawrence C."/>
            <person name="Scott J.A."/>
            <person name="Spatafora J.W."/>
            <person name="Turgeon B.G."/>
            <person name="de Wit P.J.G.M."/>
            <person name="Zhong S."/>
            <person name="Goodwin S.B."/>
            <person name="Grigoriev I.V."/>
        </authorList>
    </citation>
    <scope>NUCLEOTIDE SEQUENCE [LARGE SCALE GENOMIC DNA]</scope>
    <source>
        <strain evidence="3">NZE10 / CBS 128990</strain>
    </source>
</reference>
<name>N1PG24_DOTSN</name>
<dbReference type="HOGENOM" id="CLU_313988_0_0_1"/>
<feature type="region of interest" description="Disordered" evidence="1">
    <location>
        <begin position="1"/>
        <end position="75"/>
    </location>
</feature>
<feature type="compositionally biased region" description="Basic residues" evidence="1">
    <location>
        <begin position="1"/>
        <end position="10"/>
    </location>
</feature>
<evidence type="ECO:0000313" key="3">
    <source>
        <dbReference type="Proteomes" id="UP000016933"/>
    </source>
</evidence>
<dbReference type="AlphaFoldDB" id="N1PG24"/>
<protein>
    <submittedName>
        <fullName evidence="2">Uncharacterized protein</fullName>
    </submittedName>
</protein>
<organism evidence="2 3">
    <name type="scientific">Dothistroma septosporum (strain NZE10 / CBS 128990)</name>
    <name type="common">Red band needle blight fungus</name>
    <name type="synonym">Mycosphaerella pini</name>
    <dbReference type="NCBI Taxonomy" id="675120"/>
    <lineage>
        <taxon>Eukaryota</taxon>
        <taxon>Fungi</taxon>
        <taxon>Dikarya</taxon>
        <taxon>Ascomycota</taxon>
        <taxon>Pezizomycotina</taxon>
        <taxon>Dothideomycetes</taxon>
        <taxon>Dothideomycetidae</taxon>
        <taxon>Mycosphaerellales</taxon>
        <taxon>Mycosphaerellaceae</taxon>
        <taxon>Dothistroma</taxon>
    </lineage>
</organism>
<accession>N1PG24</accession>
<evidence type="ECO:0000313" key="2">
    <source>
        <dbReference type="EMBL" id="EME41568.1"/>
    </source>
</evidence>
<dbReference type="eggNOG" id="ENOG502RAEV">
    <property type="taxonomic scope" value="Eukaryota"/>
</dbReference>
<reference evidence="3" key="1">
    <citation type="journal article" date="2012" name="PLoS Genet.">
        <title>The genomes of the fungal plant pathogens Cladosporium fulvum and Dothistroma septosporum reveal adaptation to different hosts and lifestyles but also signatures of common ancestry.</title>
        <authorList>
            <person name="de Wit P.J.G.M."/>
            <person name="van der Burgt A."/>
            <person name="Oekmen B."/>
            <person name="Stergiopoulos I."/>
            <person name="Abd-Elsalam K.A."/>
            <person name="Aerts A.L."/>
            <person name="Bahkali A.H."/>
            <person name="Beenen H.G."/>
            <person name="Chettri P."/>
            <person name="Cox M.P."/>
            <person name="Datema E."/>
            <person name="de Vries R.P."/>
            <person name="Dhillon B."/>
            <person name="Ganley A.R."/>
            <person name="Griffiths S.A."/>
            <person name="Guo Y."/>
            <person name="Hamelin R.C."/>
            <person name="Henrissat B."/>
            <person name="Kabir M.S."/>
            <person name="Jashni M.K."/>
            <person name="Kema G."/>
            <person name="Klaubauf S."/>
            <person name="Lapidus A."/>
            <person name="Levasseur A."/>
            <person name="Lindquist E."/>
            <person name="Mehrabi R."/>
            <person name="Ohm R.A."/>
            <person name="Owen T.J."/>
            <person name="Salamov A."/>
            <person name="Schwelm A."/>
            <person name="Schijlen E."/>
            <person name="Sun H."/>
            <person name="van den Burg H.A."/>
            <person name="van Ham R.C.H.J."/>
            <person name="Zhang S."/>
            <person name="Goodwin S.B."/>
            <person name="Grigoriev I.V."/>
            <person name="Collemare J."/>
            <person name="Bradshaw R.E."/>
        </authorList>
    </citation>
    <scope>NUCLEOTIDE SEQUENCE [LARGE SCALE GENOMIC DNA]</scope>
    <source>
        <strain evidence="3">NZE10 / CBS 128990</strain>
    </source>
</reference>
<dbReference type="EMBL" id="KB446542">
    <property type="protein sequence ID" value="EME41568.1"/>
    <property type="molecule type" value="Genomic_DNA"/>
</dbReference>
<dbReference type="OrthoDB" id="3650762at2759"/>
<sequence>MAHELRKRKKPPQEQLDSGDALQPSPQKKPRARAAASKKDAGVNSSTSTGGGAAGTSLQGTPALSSNTDSTQSSSVFDVRLQDLPPPNPAARGLEAFRKGLQSGTIRLKPDAPHEFTPPTGLPRHIEAFPKIRDYRLLKGELQQYTILVGGKISTPKAADGSRKAVYADSHPVKVWRIKAQWRRADKPTQTIDYFVRPANYKTPQQAAITSAVCPTLEDATRLGQLVVDYTNKLPGDFNADDWVFSPGTNNIPNYSSGFLEVAALQAYSPEMDLAAALGEGFAPSADGKGIYRHLRHNSRNITSKNKTGKAANALTTRSTNKMACCLELVADDKVQPAQRSLSTLDDDFLAGVTVPPIPVSHAPFLGYIDGTSTDQALRSVHDRCQSVLFGTIGTNSQIKNMWDQERSKYQKLSTAGSQRADGIFNNLRLFSKSSTPAEISGGRRLELAAAAVCSALDFKLDKQTRRIPGAYFITASNNRILHSYILQQVVDSLSRKEGLMKAILKGHEAAFEVDTSLVRAPDVIRAALVNKDVVPIDSVVVCMHCPNVLLEVDAFLDDAGRRLCFPCSRLAHDAGSDVSSTVTVRSWSRRILRISINEDLAAGASKIDKELVCRALQTQIISDTEWISASSPGVKSITSAKWELGLNSTDPQLLAGRLMRFKHMDQPSVGKLMPMIVVGKKTHLHYADNDPIHQNVFLQTLEENHLQGTHTSGSQPVIAEAAQVAKILPPVTDQPSLEYPHEHRAFYNKFHRVALNDLMIIRSFPYTRKGRISQTAIKAADMPRLRRMWKRCNWDGKKMHRSQDFVITRAGMRNFNSTTRHDRTERQRFPPWEGSNFERIKQNVATIVAPGGRFNKHGLELLQNPDGSYWLGLPEERPEDADWEFEHREAEARLWTRTKPVTDITILSKVTRRFCTRTSFSSSGQVANAMV</sequence>
<dbReference type="Proteomes" id="UP000016933">
    <property type="component" value="Unassembled WGS sequence"/>
</dbReference>
<gene>
    <name evidence="2" type="ORF">DOTSEDRAFT_73861</name>
</gene>
<dbReference type="STRING" id="675120.N1PG24"/>
<feature type="compositionally biased region" description="Low complexity" evidence="1">
    <location>
        <begin position="65"/>
        <end position="75"/>
    </location>
</feature>
<proteinExistence type="predicted"/>
<evidence type="ECO:0000256" key="1">
    <source>
        <dbReference type="SAM" id="MobiDB-lite"/>
    </source>
</evidence>